<protein>
    <submittedName>
        <fullName evidence="8">Rieske (2Fe-2S) protein</fullName>
    </submittedName>
</protein>
<dbReference type="InterPro" id="IPR017941">
    <property type="entry name" value="Rieske_2Fe-2S"/>
</dbReference>
<evidence type="ECO:0000313" key="8">
    <source>
        <dbReference type="EMBL" id="QIK72984.1"/>
    </source>
</evidence>
<dbReference type="GO" id="GO:0016020">
    <property type="term" value="C:membrane"/>
    <property type="evidence" value="ECO:0007669"/>
    <property type="project" value="InterPro"/>
</dbReference>
<dbReference type="GO" id="GO:0046872">
    <property type="term" value="F:metal ion binding"/>
    <property type="evidence" value="ECO:0007669"/>
    <property type="project" value="UniProtKB-KW"/>
</dbReference>
<organism evidence="8 9">
    <name type="scientific">Propioniciclava coleopterorum</name>
    <dbReference type="NCBI Taxonomy" id="2714937"/>
    <lineage>
        <taxon>Bacteria</taxon>
        <taxon>Bacillati</taxon>
        <taxon>Actinomycetota</taxon>
        <taxon>Actinomycetes</taxon>
        <taxon>Propionibacteriales</taxon>
        <taxon>Propionibacteriaceae</taxon>
        <taxon>Propioniciclava</taxon>
    </lineage>
</organism>
<feature type="domain" description="Rieske" evidence="7">
    <location>
        <begin position="43"/>
        <end position="135"/>
    </location>
</feature>
<keyword evidence="3" id="KW-0408">Iron</keyword>
<evidence type="ECO:0000256" key="3">
    <source>
        <dbReference type="ARBA" id="ARBA00023004"/>
    </source>
</evidence>
<feature type="signal peptide" evidence="6">
    <location>
        <begin position="1"/>
        <end position="26"/>
    </location>
</feature>
<keyword evidence="2" id="KW-0479">Metal-binding</keyword>
<dbReference type="Pfam" id="PF00355">
    <property type="entry name" value="Rieske"/>
    <property type="match status" value="1"/>
</dbReference>
<dbReference type="InterPro" id="IPR005805">
    <property type="entry name" value="Rieske_Fe-S_prot_C"/>
</dbReference>
<dbReference type="PROSITE" id="PS51296">
    <property type="entry name" value="RIESKE"/>
    <property type="match status" value="1"/>
</dbReference>
<evidence type="ECO:0000256" key="2">
    <source>
        <dbReference type="ARBA" id="ARBA00022723"/>
    </source>
</evidence>
<gene>
    <name evidence="8" type="ORF">G7070_12855</name>
</gene>
<dbReference type="InterPro" id="IPR036922">
    <property type="entry name" value="Rieske_2Fe-2S_sf"/>
</dbReference>
<evidence type="ECO:0000256" key="1">
    <source>
        <dbReference type="ARBA" id="ARBA00022714"/>
    </source>
</evidence>
<dbReference type="PRINTS" id="PR00162">
    <property type="entry name" value="RIESKE"/>
</dbReference>
<dbReference type="PROSITE" id="PS51257">
    <property type="entry name" value="PROKAR_LIPOPROTEIN"/>
    <property type="match status" value="1"/>
</dbReference>
<dbReference type="PROSITE" id="PS51318">
    <property type="entry name" value="TAT"/>
    <property type="match status" value="1"/>
</dbReference>
<dbReference type="FunFam" id="2.102.10.10:FF:000016">
    <property type="entry name" value="Nitrite reductase/ring-hydroxylating ferredoxin subunit"/>
    <property type="match status" value="1"/>
</dbReference>
<accession>A0A6G7Y7W4</accession>
<keyword evidence="5" id="KW-1015">Disulfide bond</keyword>
<dbReference type="GO" id="GO:0051537">
    <property type="term" value="F:2 iron, 2 sulfur cluster binding"/>
    <property type="evidence" value="ECO:0007669"/>
    <property type="project" value="UniProtKB-KW"/>
</dbReference>
<dbReference type="Proteomes" id="UP000501058">
    <property type="component" value="Chromosome"/>
</dbReference>
<dbReference type="AlphaFoldDB" id="A0A6G7Y7W4"/>
<dbReference type="GO" id="GO:0004497">
    <property type="term" value="F:monooxygenase activity"/>
    <property type="evidence" value="ECO:0007669"/>
    <property type="project" value="UniProtKB-ARBA"/>
</dbReference>
<dbReference type="EMBL" id="CP049865">
    <property type="protein sequence ID" value="QIK72984.1"/>
    <property type="molecule type" value="Genomic_DNA"/>
</dbReference>
<dbReference type="RefSeq" id="WP_166234055.1">
    <property type="nucleotide sequence ID" value="NZ_CP049865.1"/>
</dbReference>
<evidence type="ECO:0000256" key="5">
    <source>
        <dbReference type="ARBA" id="ARBA00023157"/>
    </source>
</evidence>
<dbReference type="SUPFAM" id="SSF50022">
    <property type="entry name" value="ISP domain"/>
    <property type="match status" value="1"/>
</dbReference>
<reference evidence="8 9" key="1">
    <citation type="submission" date="2020-03" db="EMBL/GenBank/DDBJ databases">
        <title>Propioniciclava sp. nov., isolated from Hydrophilus acuminatus.</title>
        <authorList>
            <person name="Hyun D.-W."/>
            <person name="Bae J.-W."/>
        </authorList>
    </citation>
    <scope>NUCLEOTIDE SEQUENCE [LARGE SCALE GENOMIC DNA]</scope>
    <source>
        <strain evidence="8 9">HDW11</strain>
    </source>
</reference>
<keyword evidence="9" id="KW-1185">Reference proteome</keyword>
<dbReference type="GO" id="GO:0016705">
    <property type="term" value="F:oxidoreductase activity, acting on paired donors, with incorporation or reduction of molecular oxygen"/>
    <property type="evidence" value="ECO:0007669"/>
    <property type="project" value="UniProtKB-ARBA"/>
</dbReference>
<proteinExistence type="predicted"/>
<evidence type="ECO:0000313" key="9">
    <source>
        <dbReference type="Proteomes" id="UP000501058"/>
    </source>
</evidence>
<evidence type="ECO:0000259" key="7">
    <source>
        <dbReference type="PROSITE" id="PS51296"/>
    </source>
</evidence>
<feature type="chain" id="PRO_5038798643" evidence="6">
    <location>
        <begin position="27"/>
        <end position="138"/>
    </location>
</feature>
<keyword evidence="1" id="KW-0001">2Fe-2S</keyword>
<dbReference type="InterPro" id="IPR006311">
    <property type="entry name" value="TAT_signal"/>
</dbReference>
<dbReference type="CDD" id="cd03467">
    <property type="entry name" value="Rieske"/>
    <property type="match status" value="1"/>
</dbReference>
<sequence>MTSDRRTFLTSAGLTAVAVGTAAATAGCSAPSASPGAPPAGNALAVPADSIPVGGGKILDNASFVVTQPTAGEYKAFNKMCTHQGCPVAAIEGAEIVCRCHGARFSIADGSVTNGPATKPLKPAKAVLDGADVKVSSA</sequence>
<name>A0A6G7Y7W4_9ACTN</name>
<evidence type="ECO:0000256" key="4">
    <source>
        <dbReference type="ARBA" id="ARBA00023014"/>
    </source>
</evidence>
<dbReference type="KEGG" id="prv:G7070_12855"/>
<keyword evidence="6" id="KW-0732">Signal</keyword>
<evidence type="ECO:0000256" key="6">
    <source>
        <dbReference type="SAM" id="SignalP"/>
    </source>
</evidence>
<keyword evidence="4" id="KW-0411">Iron-sulfur</keyword>
<dbReference type="Gene3D" id="2.102.10.10">
    <property type="entry name" value="Rieske [2Fe-2S] iron-sulphur domain"/>
    <property type="match status" value="1"/>
</dbReference>